<evidence type="ECO:0000313" key="1">
    <source>
        <dbReference type="EMBL" id="MBM6928179.1"/>
    </source>
</evidence>
<name>A0ABS2GTA0_9BURK</name>
<accession>A0ABS2GTA0</accession>
<reference evidence="1 2" key="1">
    <citation type="journal article" date="2021" name="Sci. Rep.">
        <title>The distribution of antibiotic resistance genes in chicken gut microbiota commensals.</title>
        <authorList>
            <person name="Juricova H."/>
            <person name="Matiasovicova J."/>
            <person name="Kubasova T."/>
            <person name="Cejkova D."/>
            <person name="Rychlik I."/>
        </authorList>
    </citation>
    <scope>NUCLEOTIDE SEQUENCE [LARGE SCALE GENOMIC DNA]</scope>
    <source>
        <strain evidence="1 2">An562</strain>
    </source>
</reference>
<evidence type="ECO:0008006" key="3">
    <source>
        <dbReference type="Google" id="ProtNLM"/>
    </source>
</evidence>
<comment type="caution">
    <text evidence="1">The sequence shown here is derived from an EMBL/GenBank/DDBJ whole genome shotgun (WGS) entry which is preliminary data.</text>
</comment>
<protein>
    <recommendedName>
        <fullName evidence="3">Phage tail protein</fullName>
    </recommendedName>
</protein>
<dbReference type="RefSeq" id="WP_205049780.1">
    <property type="nucleotide sequence ID" value="NZ_JACJKX010000003.1"/>
</dbReference>
<proteinExistence type="predicted"/>
<dbReference type="Proteomes" id="UP000777002">
    <property type="component" value="Unassembled WGS sequence"/>
</dbReference>
<organism evidence="1 2">
    <name type="scientific">Parasutterella secunda</name>
    <dbReference type="NCBI Taxonomy" id="626947"/>
    <lineage>
        <taxon>Bacteria</taxon>
        <taxon>Pseudomonadati</taxon>
        <taxon>Pseudomonadota</taxon>
        <taxon>Betaproteobacteria</taxon>
        <taxon>Burkholderiales</taxon>
        <taxon>Sutterellaceae</taxon>
        <taxon>Parasutterella</taxon>
    </lineage>
</organism>
<gene>
    <name evidence="1" type="ORF">H5985_02700</name>
</gene>
<dbReference type="Gene3D" id="2.10.10.30">
    <property type="match status" value="1"/>
</dbReference>
<dbReference type="Pfam" id="PF12789">
    <property type="entry name" value="PTR"/>
    <property type="match status" value="1"/>
</dbReference>
<keyword evidence="2" id="KW-1185">Reference proteome</keyword>
<evidence type="ECO:0000313" key="2">
    <source>
        <dbReference type="Proteomes" id="UP000777002"/>
    </source>
</evidence>
<sequence length="192" mass="20141">MKVVGQAYGTESQIAQYTGNTGAPGQLVWSTDGKRFYAFNGSTKGGFRIAMYSEIQSLQNTVNGKANASHTHSIGNVTNLQSTLDGKVIKSGSRGTLAGYEALQNQGSAFTINNDSGDNYRFTAAARITVANGAANQTWTKVVGITNASATISLGSSWKWSGGETPTVKANSVLVLKWLGTFGFAALQNTTA</sequence>
<dbReference type="EMBL" id="JACJKX010000003">
    <property type="protein sequence ID" value="MBM6928179.1"/>
    <property type="molecule type" value="Genomic_DNA"/>
</dbReference>